<gene>
    <name evidence="2" type="ORF">DR999_PMT08473</name>
</gene>
<dbReference type="AlphaFoldDB" id="A0A4D9EIA8"/>
<evidence type="ECO:0000256" key="1">
    <source>
        <dbReference type="SAM" id="MobiDB-lite"/>
    </source>
</evidence>
<comment type="caution">
    <text evidence="2">The sequence shown here is derived from an EMBL/GenBank/DDBJ whole genome shotgun (WGS) entry which is preliminary data.</text>
</comment>
<name>A0A4D9EIA8_9SAUR</name>
<evidence type="ECO:0000313" key="2">
    <source>
        <dbReference type="EMBL" id="TFK08585.1"/>
    </source>
</evidence>
<reference evidence="2 3" key="1">
    <citation type="submission" date="2019-04" db="EMBL/GenBank/DDBJ databases">
        <title>Draft genome of the big-headed turtle Platysternon megacephalum.</title>
        <authorList>
            <person name="Gong S."/>
        </authorList>
    </citation>
    <scope>NUCLEOTIDE SEQUENCE [LARGE SCALE GENOMIC DNA]</scope>
    <source>
        <strain evidence="2">DO16091913</strain>
        <tissue evidence="2">Muscle</tissue>
    </source>
</reference>
<sequence length="141" mass="14808">MVGGANRTNKRPVPSGEGGVTEPDSSGNSRLPLSHSIGLAWAEAVQISALFLVSVSPPCLEGPVQERSSSSQSWLIMIHRLLAGRAKPGPTLNSTAFLCLSVPLENRIQSILSLGIQAEAVPPRSLGQESRVTGCKVRDLG</sequence>
<feature type="region of interest" description="Disordered" evidence="1">
    <location>
        <begin position="1"/>
        <end position="29"/>
    </location>
</feature>
<proteinExistence type="predicted"/>
<accession>A0A4D9EIA8</accession>
<reference evidence="2 3" key="2">
    <citation type="submission" date="2019-04" db="EMBL/GenBank/DDBJ databases">
        <title>The genome sequence of big-headed turtle.</title>
        <authorList>
            <person name="Gong S."/>
        </authorList>
    </citation>
    <scope>NUCLEOTIDE SEQUENCE [LARGE SCALE GENOMIC DNA]</scope>
    <source>
        <strain evidence="2">DO16091913</strain>
        <tissue evidence="2">Muscle</tissue>
    </source>
</reference>
<evidence type="ECO:0000313" key="3">
    <source>
        <dbReference type="Proteomes" id="UP000297703"/>
    </source>
</evidence>
<keyword evidence="3" id="KW-1185">Reference proteome</keyword>
<dbReference type="Proteomes" id="UP000297703">
    <property type="component" value="Unassembled WGS sequence"/>
</dbReference>
<dbReference type="EMBL" id="QXTE01000067">
    <property type="protein sequence ID" value="TFK08585.1"/>
    <property type="molecule type" value="Genomic_DNA"/>
</dbReference>
<protein>
    <submittedName>
        <fullName evidence="2">CapZ-interacting protein</fullName>
    </submittedName>
</protein>
<organism evidence="2 3">
    <name type="scientific">Platysternon megacephalum</name>
    <name type="common">big-headed turtle</name>
    <dbReference type="NCBI Taxonomy" id="55544"/>
    <lineage>
        <taxon>Eukaryota</taxon>
        <taxon>Metazoa</taxon>
        <taxon>Chordata</taxon>
        <taxon>Craniata</taxon>
        <taxon>Vertebrata</taxon>
        <taxon>Euteleostomi</taxon>
        <taxon>Archelosauria</taxon>
        <taxon>Testudinata</taxon>
        <taxon>Testudines</taxon>
        <taxon>Cryptodira</taxon>
        <taxon>Durocryptodira</taxon>
        <taxon>Testudinoidea</taxon>
        <taxon>Platysternidae</taxon>
        <taxon>Platysternon</taxon>
    </lineage>
</organism>